<keyword evidence="1" id="KW-0805">Transcription regulation</keyword>
<evidence type="ECO:0000313" key="3">
    <source>
        <dbReference type="EMBL" id="CAK9192499.1"/>
    </source>
</evidence>
<proteinExistence type="predicted"/>
<gene>
    <name evidence="3" type="ORF">CSSPTR1EN2_LOCUS1921</name>
</gene>
<dbReference type="InterPro" id="IPR005202">
    <property type="entry name" value="TF_GRAS"/>
</dbReference>
<dbReference type="Pfam" id="PF03514">
    <property type="entry name" value="GRAS"/>
    <property type="match status" value="2"/>
</dbReference>
<keyword evidence="4" id="KW-1185">Reference proteome</keyword>
<dbReference type="PANTHER" id="PTHR31636">
    <property type="entry name" value="OSJNBA0084A10.13 PROTEIN-RELATED"/>
    <property type="match status" value="1"/>
</dbReference>
<sequence length="235" mass="25669">MQGSPIYSQPCKYCTKCGPPSSFGYMAANGTIAEEFQNEKLVHIIDFEIAQGALIQALAALPGGPPHLQITRVDDPASGLGGMSPTGGVELVGQRVMLEQQPGEAFAVNFALQLHHTPDESVCANSPWYWMFQMVKGLHLKVVTLVEQEANTNTAPFFPRFMEALSYYSAIFESLDITLSCESQDHVNVEQQCLAPNLANPYPLSSSVNHTIKTLLESYSDKYRLKEEGGALILG</sequence>
<evidence type="ECO:0000256" key="1">
    <source>
        <dbReference type="ARBA" id="ARBA00023015"/>
    </source>
</evidence>
<evidence type="ECO:0000313" key="4">
    <source>
        <dbReference type="Proteomes" id="UP001497512"/>
    </source>
</evidence>
<dbReference type="EMBL" id="OZ019893">
    <property type="protein sequence ID" value="CAK9192499.1"/>
    <property type="molecule type" value="Genomic_DNA"/>
</dbReference>
<reference evidence="3 4" key="1">
    <citation type="submission" date="2024-02" db="EMBL/GenBank/DDBJ databases">
        <authorList>
            <consortium name="ELIXIR-Norway"/>
            <consortium name="Elixir Norway"/>
        </authorList>
    </citation>
    <scope>NUCLEOTIDE SEQUENCE [LARGE SCALE GENOMIC DNA]</scope>
</reference>
<dbReference type="Proteomes" id="UP001497512">
    <property type="component" value="Chromosome 1"/>
</dbReference>
<accession>A0ABP0TCK7</accession>
<keyword evidence="2" id="KW-0804">Transcription</keyword>
<organism evidence="3 4">
    <name type="scientific">Sphagnum troendelagicum</name>
    <dbReference type="NCBI Taxonomy" id="128251"/>
    <lineage>
        <taxon>Eukaryota</taxon>
        <taxon>Viridiplantae</taxon>
        <taxon>Streptophyta</taxon>
        <taxon>Embryophyta</taxon>
        <taxon>Bryophyta</taxon>
        <taxon>Sphagnophytina</taxon>
        <taxon>Sphagnopsida</taxon>
        <taxon>Sphagnales</taxon>
        <taxon>Sphagnaceae</taxon>
        <taxon>Sphagnum</taxon>
    </lineage>
</organism>
<dbReference type="PROSITE" id="PS50985">
    <property type="entry name" value="GRAS"/>
    <property type="match status" value="1"/>
</dbReference>
<evidence type="ECO:0000256" key="2">
    <source>
        <dbReference type="ARBA" id="ARBA00023163"/>
    </source>
</evidence>
<name>A0ABP0TCK7_9BRYO</name>
<protein>
    <submittedName>
        <fullName evidence="3">Uncharacterized protein</fullName>
    </submittedName>
</protein>